<organism evidence="1 2">
    <name type="scientific">Velocimicrobium porci</name>
    <dbReference type="NCBI Taxonomy" id="2606634"/>
    <lineage>
        <taxon>Bacteria</taxon>
        <taxon>Bacillati</taxon>
        <taxon>Bacillota</taxon>
        <taxon>Clostridia</taxon>
        <taxon>Lachnospirales</taxon>
        <taxon>Lachnospiraceae</taxon>
        <taxon>Velocimicrobium</taxon>
    </lineage>
</organism>
<proteinExistence type="predicted"/>
<dbReference type="EMBL" id="VUMT01000016">
    <property type="protein sequence ID" value="MSS64333.1"/>
    <property type="molecule type" value="Genomic_DNA"/>
</dbReference>
<evidence type="ECO:0000313" key="2">
    <source>
        <dbReference type="Proteomes" id="UP000482209"/>
    </source>
</evidence>
<reference evidence="1 2" key="1">
    <citation type="submission" date="2019-08" db="EMBL/GenBank/DDBJ databases">
        <title>In-depth cultivation of the pig gut microbiome towards novel bacterial diversity and tailored functional studies.</title>
        <authorList>
            <person name="Wylensek D."/>
            <person name="Hitch T.C.A."/>
            <person name="Clavel T."/>
        </authorList>
    </citation>
    <scope>NUCLEOTIDE SEQUENCE [LARGE SCALE GENOMIC DNA]</scope>
    <source>
        <strain evidence="1 2">WCA-693-APC-MOT-I</strain>
    </source>
</reference>
<comment type="caution">
    <text evidence="1">The sequence shown here is derived from an EMBL/GenBank/DDBJ whole genome shotgun (WGS) entry which is preliminary data.</text>
</comment>
<protein>
    <submittedName>
        <fullName evidence="1">Uncharacterized protein</fullName>
    </submittedName>
</protein>
<dbReference type="Proteomes" id="UP000482209">
    <property type="component" value="Unassembled WGS sequence"/>
</dbReference>
<keyword evidence="2" id="KW-1185">Reference proteome</keyword>
<dbReference type="RefSeq" id="WP_154519726.1">
    <property type="nucleotide sequence ID" value="NZ_VUMT01000016.1"/>
</dbReference>
<name>A0A6L5Y2J2_9FIRM</name>
<evidence type="ECO:0000313" key="1">
    <source>
        <dbReference type="EMBL" id="MSS64333.1"/>
    </source>
</evidence>
<sequence>MNHTALSAAHMVDISLRDPGGGEMIKVRLQGTKEDMDWLEKQLKSCSQVKITESSDMYQNKGTNKYFRKYLEISKKKEKQ</sequence>
<gene>
    <name evidence="1" type="ORF">FYJ58_10680</name>
</gene>
<accession>A0A6L5Y2J2</accession>
<dbReference type="AlphaFoldDB" id="A0A6L5Y2J2"/>